<evidence type="ECO:0000256" key="1">
    <source>
        <dbReference type="ARBA" id="ARBA00022729"/>
    </source>
</evidence>
<protein>
    <recommendedName>
        <fullName evidence="6">C-type lysozyme inhibitor domain-containing protein</fullName>
    </recommendedName>
</protein>
<feature type="domain" description="C-type lysozyme inhibitor" evidence="6">
    <location>
        <begin position="41"/>
        <end position="110"/>
    </location>
</feature>
<reference evidence="7 8" key="2">
    <citation type="submission" date="2014-10" db="EMBL/GenBank/DDBJ databases">
        <title>Paracoccus sanguinis sp. nov., isolated from clinical specimens of New York State patients.</title>
        <authorList>
            <person name="Mingle L.A."/>
            <person name="Cole J.A."/>
            <person name="Lapierre P."/>
            <person name="Musser K.A."/>
        </authorList>
    </citation>
    <scope>NUCLEOTIDE SEQUENCE [LARGE SCALE GENOMIC DNA]</scope>
    <source>
        <strain evidence="7 8">HAMBI 3106</strain>
    </source>
</reference>
<keyword evidence="2" id="KW-0472">Membrane</keyword>
<evidence type="ECO:0000256" key="4">
    <source>
        <dbReference type="ARBA" id="ARBA00023288"/>
    </source>
</evidence>
<comment type="caution">
    <text evidence="7">The sequence shown here is derived from an EMBL/GenBank/DDBJ whole genome shotgun (WGS) entry which is preliminary data.</text>
</comment>
<dbReference type="AlphaFoldDB" id="A0A099F4A0"/>
<evidence type="ECO:0000256" key="2">
    <source>
        <dbReference type="ARBA" id="ARBA00023136"/>
    </source>
</evidence>
<dbReference type="InterPro" id="IPR018660">
    <property type="entry name" value="MliC"/>
</dbReference>
<dbReference type="Gene3D" id="2.40.128.200">
    <property type="match status" value="1"/>
</dbReference>
<keyword evidence="1 5" id="KW-0732">Signal</keyword>
<evidence type="ECO:0000313" key="7">
    <source>
        <dbReference type="EMBL" id="KGJ05269.1"/>
    </source>
</evidence>
<dbReference type="Pfam" id="PF09864">
    <property type="entry name" value="MliC"/>
    <property type="match status" value="1"/>
</dbReference>
<evidence type="ECO:0000256" key="3">
    <source>
        <dbReference type="ARBA" id="ARBA00023139"/>
    </source>
</evidence>
<evidence type="ECO:0000313" key="8">
    <source>
        <dbReference type="Proteomes" id="UP000029917"/>
    </source>
</evidence>
<name>A0A099F4A0_9RHOB</name>
<sequence length="123" mass="12817">MTRPLILALSLVAAPLLIAPATAETPSNRPEDGAFVSQVVFHCARGAVVPVAYVSLPTGEGFAVAQIDGQQVAMKQVVSGSGVRYRSVAADRPYELHAKGQDGTFYYGPEADAPAILEDCTAA</sequence>
<reference evidence="7 8" key="1">
    <citation type="submission" date="2014-09" db="EMBL/GenBank/DDBJ databases">
        <authorList>
            <person name="McGinnis J.M."/>
            <person name="Wolfgang W.J."/>
        </authorList>
    </citation>
    <scope>NUCLEOTIDE SEQUENCE [LARGE SCALE GENOMIC DNA]</scope>
    <source>
        <strain evidence="7 8">HAMBI 3106</strain>
    </source>
</reference>
<feature type="chain" id="PRO_5001945263" description="C-type lysozyme inhibitor domain-containing protein" evidence="5">
    <location>
        <begin position="24"/>
        <end position="123"/>
    </location>
</feature>
<keyword evidence="3" id="KW-0564">Palmitate</keyword>
<dbReference type="SUPFAM" id="SSF141488">
    <property type="entry name" value="YdhA-like"/>
    <property type="match status" value="1"/>
</dbReference>
<keyword evidence="8" id="KW-1185">Reference proteome</keyword>
<dbReference type="RefSeq" id="WP_036720291.1">
    <property type="nucleotide sequence ID" value="NZ_JRKS01000037.1"/>
</dbReference>
<proteinExistence type="predicted"/>
<keyword evidence="4" id="KW-0449">Lipoprotein</keyword>
<dbReference type="InterPro" id="IPR036328">
    <property type="entry name" value="MliC_sf"/>
</dbReference>
<feature type="signal peptide" evidence="5">
    <location>
        <begin position="1"/>
        <end position="23"/>
    </location>
</feature>
<accession>A0A099F4A0</accession>
<dbReference type="Proteomes" id="UP000029917">
    <property type="component" value="Unassembled WGS sequence"/>
</dbReference>
<dbReference type="OrthoDB" id="7707805at2"/>
<evidence type="ECO:0000259" key="6">
    <source>
        <dbReference type="Pfam" id="PF09864"/>
    </source>
</evidence>
<dbReference type="EMBL" id="JRKS01000037">
    <property type="protein sequence ID" value="KGJ05269.1"/>
    <property type="molecule type" value="Genomic_DNA"/>
</dbReference>
<evidence type="ECO:0000256" key="5">
    <source>
        <dbReference type="SAM" id="SignalP"/>
    </source>
</evidence>
<dbReference type="STRING" id="690417.IC63_11395"/>
<organism evidence="7 8">
    <name type="scientific">Paracoccus sphaerophysae</name>
    <dbReference type="NCBI Taxonomy" id="690417"/>
    <lineage>
        <taxon>Bacteria</taxon>
        <taxon>Pseudomonadati</taxon>
        <taxon>Pseudomonadota</taxon>
        <taxon>Alphaproteobacteria</taxon>
        <taxon>Rhodobacterales</taxon>
        <taxon>Paracoccaceae</taxon>
        <taxon>Paracoccus</taxon>
    </lineage>
</organism>
<gene>
    <name evidence="7" type="ORF">IC63_11395</name>
</gene>